<feature type="region of interest" description="Disordered" evidence="1">
    <location>
        <begin position="70"/>
        <end position="99"/>
    </location>
</feature>
<dbReference type="AlphaFoldDB" id="A0AAV1FF47"/>
<gene>
    <name evidence="2" type="ORF">XNOV1_A029623</name>
</gene>
<feature type="compositionally biased region" description="Polar residues" evidence="1">
    <location>
        <begin position="311"/>
        <end position="322"/>
    </location>
</feature>
<evidence type="ECO:0000313" key="3">
    <source>
        <dbReference type="Proteomes" id="UP001178508"/>
    </source>
</evidence>
<feature type="compositionally biased region" description="Low complexity" evidence="1">
    <location>
        <begin position="76"/>
        <end position="87"/>
    </location>
</feature>
<organism evidence="2 3">
    <name type="scientific">Xyrichtys novacula</name>
    <name type="common">Pearly razorfish</name>
    <name type="synonym">Hemipteronotus novacula</name>
    <dbReference type="NCBI Taxonomy" id="13765"/>
    <lineage>
        <taxon>Eukaryota</taxon>
        <taxon>Metazoa</taxon>
        <taxon>Chordata</taxon>
        <taxon>Craniata</taxon>
        <taxon>Vertebrata</taxon>
        <taxon>Euteleostomi</taxon>
        <taxon>Actinopterygii</taxon>
        <taxon>Neopterygii</taxon>
        <taxon>Teleostei</taxon>
        <taxon>Neoteleostei</taxon>
        <taxon>Acanthomorphata</taxon>
        <taxon>Eupercaria</taxon>
        <taxon>Labriformes</taxon>
        <taxon>Labridae</taxon>
        <taxon>Xyrichtys</taxon>
    </lineage>
</organism>
<feature type="region of interest" description="Disordered" evidence="1">
    <location>
        <begin position="567"/>
        <end position="653"/>
    </location>
</feature>
<evidence type="ECO:0000313" key="2">
    <source>
        <dbReference type="EMBL" id="CAJ1060006.1"/>
    </source>
</evidence>
<feature type="compositionally biased region" description="Polar residues" evidence="1">
    <location>
        <begin position="337"/>
        <end position="351"/>
    </location>
</feature>
<feature type="region of interest" description="Disordered" evidence="1">
    <location>
        <begin position="248"/>
        <end position="322"/>
    </location>
</feature>
<feature type="compositionally biased region" description="Low complexity" evidence="1">
    <location>
        <begin position="576"/>
        <end position="600"/>
    </location>
</feature>
<reference evidence="2" key="1">
    <citation type="submission" date="2023-08" db="EMBL/GenBank/DDBJ databases">
        <authorList>
            <person name="Alioto T."/>
            <person name="Alioto T."/>
            <person name="Gomez Garrido J."/>
        </authorList>
    </citation>
    <scope>NUCLEOTIDE SEQUENCE</scope>
</reference>
<dbReference type="EMBL" id="OY660870">
    <property type="protein sequence ID" value="CAJ1060006.1"/>
    <property type="molecule type" value="Genomic_DNA"/>
</dbReference>
<feature type="region of interest" description="Disordered" evidence="1">
    <location>
        <begin position="336"/>
        <end position="371"/>
    </location>
</feature>
<protein>
    <submittedName>
        <fullName evidence="2">Uncharacterized protein si:dkeyp-117h8.4 isoform X1</fullName>
    </submittedName>
</protein>
<accession>A0AAV1FF47</accession>
<feature type="compositionally biased region" description="Polar residues" evidence="1">
    <location>
        <begin position="601"/>
        <end position="630"/>
    </location>
</feature>
<feature type="compositionally biased region" description="Basic residues" evidence="1">
    <location>
        <begin position="255"/>
        <end position="268"/>
    </location>
</feature>
<name>A0AAV1FF47_XYRNO</name>
<sequence length="653" mass="73524">MSVDFEENLSQIELIYRNSLARIIEKYSGFSKQNYGPEVDLENIQEDALEYCMEASKKEMDKFESQRLAELREDSSATAQDASTDSQLDCTSQSDEADGSCSSSVASFIGEVSAAGTSRSALTQLTVSSLDESQRTFSDIEQQPEDQDEGLKMILSRNSCLGELYPTMICRLKSAVQRQHVSEVASSVLRRYRRWRQSNNSLNVSGLLVSYHKQIPKNRSNKENSGSAVKRSFIGTEGSHCSHLQITNQQERQHSPGRGRNLQRRQQHKPILVMDFSGSSDTSMEESPPSPIVITSSDESQRDQQPPAYTVRSSQSPYSSPKATLELSLRSKRLFNASHSQQTDTCTSQSMAAKEGRDSYGSPVRQSPYKSRIMSSLSRSPLSFSRSPKVNPVEVSREMARPRPESPCFPQLRSLLLHRNLSPQASRPPPPCSASAAESCHRLRRHLSFDSPLVSQSHSSYSPQKVDEEFTRIYHKYVCQNKSPLFKGLPCRFCARNCEARRDHSSLALDALALSPHRSVLRKRHRELSLESVPRSKRFREEYCMSSPWSSHYRTVMLRRRLCPSEPKQLCDDPSKLSPSKLSPSKLSPSKISPSKLSPKNLNLFQSLNPQQQPAEHCQTWLSRNRSQSAAEFPGHGRSRVRNAATGSPQKRR</sequence>
<proteinExistence type="predicted"/>
<feature type="compositionally biased region" description="Polar residues" evidence="1">
    <location>
        <begin position="88"/>
        <end position="99"/>
    </location>
</feature>
<dbReference type="Proteomes" id="UP001178508">
    <property type="component" value="Chromosome 7"/>
</dbReference>
<keyword evidence="3" id="KW-1185">Reference proteome</keyword>
<evidence type="ECO:0000256" key="1">
    <source>
        <dbReference type="SAM" id="MobiDB-lite"/>
    </source>
</evidence>